<dbReference type="AlphaFoldDB" id="H2Y8D7"/>
<dbReference type="HOGENOM" id="CLU_1026571_0_0_1"/>
<name>H2Y8D7_CIOSA</name>
<keyword evidence="1" id="KW-0472">Membrane</keyword>
<reference evidence="2" key="3">
    <citation type="submission" date="2025-09" db="UniProtKB">
        <authorList>
            <consortium name="Ensembl"/>
        </authorList>
    </citation>
    <scope>IDENTIFICATION</scope>
</reference>
<dbReference type="eggNOG" id="ENOG502QV1Q">
    <property type="taxonomic scope" value="Eukaryota"/>
</dbReference>
<accession>H2Y8D7</accession>
<keyword evidence="1" id="KW-1133">Transmembrane helix</keyword>
<dbReference type="Proteomes" id="UP000007875">
    <property type="component" value="Unassembled WGS sequence"/>
</dbReference>
<sequence>MSMDAITGAKTLPLEEKLKVLDKEIRKLYRACKEAGYEPDKIRQTALPVLHAARRGMWKTRAKRTLVVIGLCCLFVGMFYWEPSYYALRVVSKKFMVMILPYYDWTWPFNTEYCVRLTTAETHYIWGLMGIKHRNHFWWNTYGGNTLSAVSVEPIHPLEGATEPRPIVLTLDVSHDKVLTLDVSHDKVLTLDVSHLKARDRNGEQGYWLAQLYGTMELLLQPVKICREACNHIKFNLTRGQMVNVPTDMYAAALRPASDEAVTLGVGYYYS</sequence>
<keyword evidence="1" id="KW-0812">Transmembrane</keyword>
<dbReference type="Ensembl" id="ENSCSAVT00000001606.1">
    <property type="protein sequence ID" value="ENSCSAVP00000001585.1"/>
    <property type="gene ID" value="ENSCSAVG00000000907.1"/>
</dbReference>
<proteinExistence type="predicted"/>
<feature type="transmembrane region" description="Helical" evidence="1">
    <location>
        <begin position="64"/>
        <end position="81"/>
    </location>
</feature>
<reference evidence="2" key="2">
    <citation type="submission" date="2025-08" db="UniProtKB">
        <authorList>
            <consortium name="Ensembl"/>
        </authorList>
    </citation>
    <scope>IDENTIFICATION</scope>
</reference>
<dbReference type="InParanoid" id="H2Y8D7"/>
<dbReference type="InterPro" id="IPR038757">
    <property type="entry name" value="BRAP"/>
</dbReference>
<protein>
    <submittedName>
        <fullName evidence="2">Uncharacterized protein</fullName>
    </submittedName>
</protein>
<dbReference type="STRING" id="51511.ENSCSAVP00000001585"/>
<reference evidence="3" key="1">
    <citation type="submission" date="2003-08" db="EMBL/GenBank/DDBJ databases">
        <authorList>
            <person name="Birren B."/>
            <person name="Nusbaum C."/>
            <person name="Abebe A."/>
            <person name="Abouelleil A."/>
            <person name="Adekoya E."/>
            <person name="Ait-zahra M."/>
            <person name="Allen N."/>
            <person name="Allen T."/>
            <person name="An P."/>
            <person name="Anderson M."/>
            <person name="Anderson S."/>
            <person name="Arachchi H."/>
            <person name="Armbruster J."/>
            <person name="Bachantsang P."/>
            <person name="Baldwin J."/>
            <person name="Barry A."/>
            <person name="Bayul T."/>
            <person name="Blitshsteyn B."/>
            <person name="Bloom T."/>
            <person name="Blye J."/>
            <person name="Boguslavskiy L."/>
            <person name="Borowsky M."/>
            <person name="Boukhgalter B."/>
            <person name="Brunache A."/>
            <person name="Butler J."/>
            <person name="Calixte N."/>
            <person name="Calvo S."/>
            <person name="Camarata J."/>
            <person name="Campo K."/>
            <person name="Chang J."/>
            <person name="Cheshatsang Y."/>
            <person name="Citroen M."/>
            <person name="Collymore A."/>
            <person name="Considine T."/>
            <person name="Cook A."/>
            <person name="Cooke P."/>
            <person name="Corum B."/>
            <person name="Cuomo C."/>
            <person name="David R."/>
            <person name="Dawoe T."/>
            <person name="Degray S."/>
            <person name="Dodge S."/>
            <person name="Dooley K."/>
            <person name="Dorje P."/>
            <person name="Dorjee K."/>
            <person name="Dorris L."/>
            <person name="Duffey N."/>
            <person name="Dupes A."/>
            <person name="Elkins T."/>
            <person name="Engels R."/>
            <person name="Erickson J."/>
            <person name="Farina A."/>
            <person name="Faro S."/>
            <person name="Ferreira P."/>
            <person name="Fischer H."/>
            <person name="Fitzgerald M."/>
            <person name="Foley K."/>
            <person name="Gage D."/>
            <person name="Galagan J."/>
            <person name="Gearin G."/>
            <person name="Gnerre S."/>
            <person name="Gnirke A."/>
            <person name="Goyette A."/>
            <person name="Graham J."/>
            <person name="Grandbois E."/>
            <person name="Gyaltsen K."/>
            <person name="Hafez N."/>
            <person name="Hagopian D."/>
            <person name="Hagos B."/>
            <person name="Hall J."/>
            <person name="Hatcher B."/>
            <person name="Heller A."/>
            <person name="Higgins H."/>
            <person name="Honan T."/>
            <person name="Horn A."/>
            <person name="Houde N."/>
            <person name="Hughes L."/>
            <person name="Hulme W."/>
            <person name="Husby E."/>
            <person name="Iliev I."/>
            <person name="Jaffe D."/>
            <person name="Jones C."/>
            <person name="Kamal M."/>
            <person name="Kamat A."/>
            <person name="Kamvysselis M."/>
            <person name="Karlsson E."/>
            <person name="Kells C."/>
            <person name="Kieu A."/>
            <person name="Kisner P."/>
            <person name="Kodira C."/>
            <person name="Kulbokas E."/>
            <person name="Labutti K."/>
            <person name="Lama D."/>
            <person name="Landers T."/>
            <person name="Leger J."/>
            <person name="Levine S."/>
            <person name="Lewis D."/>
            <person name="Lewis T."/>
            <person name="Lindblad-toh K."/>
            <person name="Liu X."/>
            <person name="Lokyitsang T."/>
            <person name="Lokyitsang Y."/>
            <person name="Lucien O."/>
            <person name="Lui A."/>
            <person name="Ma L.J."/>
            <person name="Mabbitt R."/>
            <person name="Macdonald J."/>
            <person name="Maclean C."/>
            <person name="Major J."/>
            <person name="Manning J."/>
            <person name="Marabella R."/>
            <person name="Maru K."/>
            <person name="Matthews C."/>
            <person name="Mauceli E."/>
            <person name="Mccarthy M."/>
            <person name="Mcdonough S."/>
            <person name="Mcghee T."/>
            <person name="Meldrim J."/>
            <person name="Meneus L."/>
            <person name="Mesirov J."/>
            <person name="Mihalev A."/>
            <person name="Mihova T."/>
            <person name="Mikkelsen T."/>
            <person name="Mlenga V."/>
            <person name="Moru K."/>
            <person name="Mozes J."/>
            <person name="Mulrain L."/>
            <person name="Munson G."/>
            <person name="Naylor J."/>
            <person name="Newes C."/>
            <person name="Nguyen C."/>
            <person name="Nguyen N."/>
            <person name="Nguyen T."/>
            <person name="Nicol R."/>
            <person name="Nielsen C."/>
            <person name="Nizzari M."/>
            <person name="Norbu C."/>
            <person name="Norbu N."/>
            <person name="O'donnell P."/>
            <person name="Okoawo O."/>
            <person name="O'leary S."/>
            <person name="Omotosho B."/>
            <person name="O'neill K."/>
            <person name="Osman S."/>
            <person name="Parker S."/>
            <person name="Perrin D."/>
            <person name="Phunkhang P."/>
            <person name="Piqani B."/>
            <person name="Purcell S."/>
            <person name="Rachupka T."/>
            <person name="Ramasamy U."/>
            <person name="Rameau R."/>
            <person name="Ray V."/>
            <person name="Raymond C."/>
            <person name="Retta R."/>
            <person name="Richardson S."/>
            <person name="Rise C."/>
            <person name="Rodriguez J."/>
            <person name="Rogers J."/>
            <person name="Rogov P."/>
            <person name="Rutman M."/>
            <person name="Schupbach R."/>
            <person name="Seaman C."/>
            <person name="Settipalli S."/>
            <person name="Sharpe T."/>
            <person name="Sheridan J."/>
            <person name="Sherpa N."/>
            <person name="Shi J."/>
            <person name="Smirnov S."/>
            <person name="Smith C."/>
            <person name="Sougnez C."/>
            <person name="Spencer B."/>
            <person name="Stalker J."/>
            <person name="Stange-thomann N."/>
            <person name="Stavropoulos S."/>
            <person name="Stetson K."/>
            <person name="Stone C."/>
            <person name="Stone S."/>
            <person name="Stubbs M."/>
            <person name="Talamas J."/>
            <person name="Tchuinga P."/>
            <person name="Tenzing P."/>
            <person name="Tesfaye S."/>
            <person name="Theodore J."/>
            <person name="Thoulutsang Y."/>
            <person name="Topham K."/>
            <person name="Towey S."/>
            <person name="Tsamla T."/>
            <person name="Tsomo N."/>
            <person name="Vallee D."/>
            <person name="Vassiliev H."/>
            <person name="Venkataraman V."/>
            <person name="Vinson J."/>
            <person name="Vo A."/>
            <person name="Wade C."/>
            <person name="Wang S."/>
            <person name="Wangchuk T."/>
            <person name="Wangdi T."/>
            <person name="Whittaker C."/>
            <person name="Wilkinson J."/>
            <person name="Wu Y."/>
            <person name="Wyman D."/>
            <person name="Yadav S."/>
            <person name="Yang S."/>
            <person name="Yang X."/>
            <person name="Yeager S."/>
            <person name="Yee E."/>
            <person name="Young G."/>
            <person name="Zainoun J."/>
            <person name="Zembeck L."/>
            <person name="Zimmer A."/>
            <person name="Zody M."/>
            <person name="Lander E."/>
        </authorList>
    </citation>
    <scope>NUCLEOTIDE SEQUENCE [LARGE SCALE GENOMIC DNA]</scope>
</reference>
<evidence type="ECO:0000313" key="3">
    <source>
        <dbReference type="Proteomes" id="UP000007875"/>
    </source>
</evidence>
<evidence type="ECO:0000256" key="1">
    <source>
        <dbReference type="SAM" id="Phobius"/>
    </source>
</evidence>
<evidence type="ECO:0000313" key="2">
    <source>
        <dbReference type="Ensembl" id="ENSCSAVP00000001585.1"/>
    </source>
</evidence>
<dbReference type="PANTHER" id="PTHR35259">
    <property type="entry name" value="BOMBESIN RECEPTOR-ACTIVATED PROTEIN C6ORF89"/>
    <property type="match status" value="1"/>
</dbReference>
<dbReference type="PANTHER" id="PTHR35259:SF2">
    <property type="match status" value="1"/>
</dbReference>
<keyword evidence="3" id="KW-1185">Reference proteome</keyword>
<dbReference type="OMA" id="TWPFNTE"/>
<organism evidence="2 3">
    <name type="scientific">Ciona savignyi</name>
    <name type="common">Pacific transparent sea squirt</name>
    <dbReference type="NCBI Taxonomy" id="51511"/>
    <lineage>
        <taxon>Eukaryota</taxon>
        <taxon>Metazoa</taxon>
        <taxon>Chordata</taxon>
        <taxon>Tunicata</taxon>
        <taxon>Ascidiacea</taxon>
        <taxon>Phlebobranchia</taxon>
        <taxon>Cionidae</taxon>
        <taxon>Ciona</taxon>
    </lineage>
</organism>